<accession>A0A1I4NJF7</accession>
<dbReference type="PANTHER" id="PTHR48207:SF4">
    <property type="entry name" value="BLL6097 PROTEIN"/>
    <property type="match status" value="1"/>
</dbReference>
<dbReference type="Gene3D" id="3.30.1540.10">
    <property type="entry name" value="formyl-coa transferase, domain 3"/>
    <property type="match status" value="1"/>
</dbReference>
<dbReference type="InterPro" id="IPR003673">
    <property type="entry name" value="CoA-Trfase_fam_III"/>
</dbReference>
<gene>
    <name evidence="2" type="ORF">SAMN05192568_102115</name>
</gene>
<evidence type="ECO:0000313" key="3">
    <source>
        <dbReference type="Proteomes" id="UP000199048"/>
    </source>
</evidence>
<organism evidence="2 3">
    <name type="scientific">Methylobacterium pseudosasicola</name>
    <dbReference type="NCBI Taxonomy" id="582667"/>
    <lineage>
        <taxon>Bacteria</taxon>
        <taxon>Pseudomonadati</taxon>
        <taxon>Pseudomonadota</taxon>
        <taxon>Alphaproteobacteria</taxon>
        <taxon>Hyphomicrobiales</taxon>
        <taxon>Methylobacteriaceae</taxon>
        <taxon>Methylobacterium</taxon>
    </lineage>
</organism>
<dbReference type="AlphaFoldDB" id="A0A1I4NJF7"/>
<sequence length="412" mass="44492">MSSIKDPGPAAVPRPYDTAARPPLRDLTVIDLSRLVAGNMLSLMLADFGAEVVKVERPGRGDTLRDWTDGGQPLYWKVYARNKKSLTLDYKTPAGKEVLTRLAAQADVLIESFRPGVMERLGLGPETLLAINPRLVYVRVSGWGQTGPYRNRPGFGSLIEAMSGFAAKTGFADKPPIMPNMALADMVAGIQGAYAVMVALRVAADTGKGQVVDVSLLEPLFATLGPDVAIARVTGRAPSRVGNRTSISAPRNIYPTRDGAWVALSASTQDMCVRLFRAIGRADMIDDPRFRTNSDRLDHADEIDRVVGGFIATMDLADALGFFEAAEVTVGPVYDAAQIIHDPHVIGRGVVVEMEDRDVGALPMHGIAPRLSETPGAIRTPAPDLSQHTDEILERLGYDAQARRRLAEEKVS</sequence>
<evidence type="ECO:0000313" key="2">
    <source>
        <dbReference type="EMBL" id="SFM15599.1"/>
    </source>
</evidence>
<evidence type="ECO:0000256" key="1">
    <source>
        <dbReference type="ARBA" id="ARBA00022679"/>
    </source>
</evidence>
<dbReference type="PANTHER" id="PTHR48207">
    <property type="entry name" value="SUCCINATE--HYDROXYMETHYLGLUTARATE COA-TRANSFERASE"/>
    <property type="match status" value="1"/>
</dbReference>
<dbReference type="Gene3D" id="3.40.50.10540">
    <property type="entry name" value="Crotonobetainyl-coa:carnitine coa-transferase, domain 1"/>
    <property type="match status" value="1"/>
</dbReference>
<keyword evidence="1 2" id="KW-0808">Transferase</keyword>
<dbReference type="Proteomes" id="UP000199048">
    <property type="component" value="Unassembled WGS sequence"/>
</dbReference>
<keyword evidence="3" id="KW-1185">Reference proteome</keyword>
<dbReference type="RefSeq" id="WP_244537218.1">
    <property type="nucleotide sequence ID" value="NZ_FOTK01000021.1"/>
</dbReference>
<protein>
    <submittedName>
        <fullName evidence="2">Crotonobetainyl-CoA:carnitine CoA-transferase CaiB</fullName>
    </submittedName>
</protein>
<dbReference type="Pfam" id="PF02515">
    <property type="entry name" value="CoA_transf_3"/>
    <property type="match status" value="1"/>
</dbReference>
<dbReference type="InterPro" id="IPR050483">
    <property type="entry name" value="CoA-transferase_III_domain"/>
</dbReference>
<dbReference type="EMBL" id="FOTK01000021">
    <property type="protein sequence ID" value="SFM15599.1"/>
    <property type="molecule type" value="Genomic_DNA"/>
</dbReference>
<proteinExistence type="predicted"/>
<dbReference type="InterPro" id="IPR044855">
    <property type="entry name" value="CoA-Trfase_III_dom3_sf"/>
</dbReference>
<reference evidence="3" key="1">
    <citation type="submission" date="2016-10" db="EMBL/GenBank/DDBJ databases">
        <authorList>
            <person name="Varghese N."/>
            <person name="Submissions S."/>
        </authorList>
    </citation>
    <scope>NUCLEOTIDE SEQUENCE [LARGE SCALE GENOMIC DNA]</scope>
    <source>
        <strain evidence="3">BL36</strain>
    </source>
</reference>
<dbReference type="GO" id="GO:0008410">
    <property type="term" value="F:CoA-transferase activity"/>
    <property type="evidence" value="ECO:0007669"/>
    <property type="project" value="TreeGrafter"/>
</dbReference>
<dbReference type="SUPFAM" id="SSF89796">
    <property type="entry name" value="CoA-transferase family III (CaiB/BaiF)"/>
    <property type="match status" value="1"/>
</dbReference>
<dbReference type="STRING" id="582667.SAMN05192568_102115"/>
<dbReference type="InterPro" id="IPR023606">
    <property type="entry name" value="CoA-Trfase_III_dom_1_sf"/>
</dbReference>
<name>A0A1I4NJF7_9HYPH</name>